<evidence type="ECO:0000313" key="1">
    <source>
        <dbReference type="EMBL" id="MBU9699670.1"/>
    </source>
</evidence>
<comment type="caution">
    <text evidence="1">The sequence shown here is derived from an EMBL/GenBank/DDBJ whole genome shotgun (WGS) entry which is preliminary data.</text>
</comment>
<reference evidence="1 2" key="1">
    <citation type="submission" date="2021-06" db="EMBL/GenBank/DDBJ databases">
        <title>Rhodobacteraceae bacterium strain HSP-20.</title>
        <authorList>
            <person name="Chen W.-M."/>
        </authorList>
    </citation>
    <scope>NUCLEOTIDE SEQUENCE [LARGE SCALE GENOMIC DNA]</scope>
    <source>
        <strain evidence="1 2">HSP-20</strain>
    </source>
</reference>
<keyword evidence="2" id="KW-1185">Reference proteome</keyword>
<dbReference type="EMBL" id="JAAATX020000013">
    <property type="protein sequence ID" value="MBU9699670.1"/>
    <property type="molecule type" value="Genomic_DNA"/>
</dbReference>
<sequence>MHLFYVDESGSVSDPSQQYFVLAGVAVFERKTHWIEQNLNSIAARFDPVTPERLELHGSPMRSGREGWKAHALADRLAAIRDALHDGVVNHHPKGARLFAAVVKKSALPGADPVVHAFEQISSRFDMFLRRLYTKHGDPQRGIMVFDKSSTEQRIQTLARDFKYSGHSWGTTQNYAEVPLFLDSRASRLIQLADLVAYAIFRHFEHKDSAFFDVIKDCFDAEGGVRHGLYIKV</sequence>
<evidence type="ECO:0000313" key="2">
    <source>
        <dbReference type="Proteomes" id="UP000731907"/>
    </source>
</evidence>
<gene>
    <name evidence="1" type="ORF">GU927_017640</name>
</gene>
<name>A0ABS6J7Z9_9RHOB</name>
<dbReference type="Proteomes" id="UP000731907">
    <property type="component" value="Unassembled WGS sequence"/>
</dbReference>
<dbReference type="RefSeq" id="WP_161763778.1">
    <property type="nucleotide sequence ID" value="NZ_JAAATX020000013.1"/>
</dbReference>
<organism evidence="1 2">
    <name type="scientific">Paragemmobacter amnigenus</name>
    <dbReference type="NCBI Taxonomy" id="2852097"/>
    <lineage>
        <taxon>Bacteria</taxon>
        <taxon>Pseudomonadati</taxon>
        <taxon>Pseudomonadota</taxon>
        <taxon>Alphaproteobacteria</taxon>
        <taxon>Rhodobacterales</taxon>
        <taxon>Paracoccaceae</taxon>
        <taxon>Paragemmobacter</taxon>
    </lineage>
</organism>
<accession>A0ABS6J7Z9</accession>
<protein>
    <submittedName>
        <fullName evidence="1">DUF3800 domain-containing protein</fullName>
    </submittedName>
</protein>
<proteinExistence type="predicted"/>
<dbReference type="Pfam" id="PF12686">
    <property type="entry name" value="DUF3800"/>
    <property type="match status" value="1"/>
</dbReference>
<dbReference type="InterPro" id="IPR024524">
    <property type="entry name" value="DUF3800"/>
</dbReference>